<sequence>MARPTPPAVLCQHNVVMMDRLSRIRWPDVAVAVVLAALSVWWTVHGGSGDAPAMPFQDFPGVPARPVGPGQVIIHEDDDGIGREIALNLVITLAVALRRAWPLTVVLVQFAAILAFENGADLVTLVATLIGVYSACLYGRSTALSLGVLAALATITTLAFDHTTPQLPDWAGVFALVAPIGLLGVTVRSARIRAEAAHQRAQALERGQEAATRLAVAQERARIARELHDVVSHHVSVMTIQAGAAGKVLDARPELAREALTAIEASGRETMTELRHLLGVLTPGPGDDLLHPQPGLDQLDALVDNVRRAGQPVEVRRDPVTLPRGTDLTAYRVVQEALTNALRHAPGARTEITIDVVDTTVHIEVRNDPAPAGTAPASTGSGTGLVGLAERLRLYGGTLAAGPRPTGGFRVLASIPVDANLPAGSA</sequence>
<evidence type="ECO:0000256" key="4">
    <source>
        <dbReference type="ARBA" id="ARBA00022679"/>
    </source>
</evidence>
<comment type="caution">
    <text evidence="12">The sequence shown here is derived from an EMBL/GenBank/DDBJ whole genome shotgun (WGS) entry which is preliminary data.</text>
</comment>
<dbReference type="AlphaFoldDB" id="A0A917U3A9"/>
<dbReference type="GO" id="GO:0005524">
    <property type="term" value="F:ATP binding"/>
    <property type="evidence" value="ECO:0007669"/>
    <property type="project" value="UniProtKB-KW"/>
</dbReference>
<proteinExistence type="predicted"/>
<keyword evidence="13" id="KW-1185">Reference proteome</keyword>
<feature type="transmembrane region" description="Helical" evidence="9">
    <location>
        <begin position="172"/>
        <end position="190"/>
    </location>
</feature>
<keyword evidence="4" id="KW-0808">Transferase</keyword>
<evidence type="ECO:0000259" key="11">
    <source>
        <dbReference type="Pfam" id="PF07730"/>
    </source>
</evidence>
<accession>A0A917U3A9</accession>
<dbReference type="GO" id="GO:0000155">
    <property type="term" value="F:phosphorelay sensor kinase activity"/>
    <property type="evidence" value="ECO:0007669"/>
    <property type="project" value="InterPro"/>
</dbReference>
<dbReference type="GO" id="GO:0046983">
    <property type="term" value="F:protein dimerization activity"/>
    <property type="evidence" value="ECO:0007669"/>
    <property type="project" value="InterPro"/>
</dbReference>
<evidence type="ECO:0000259" key="10">
    <source>
        <dbReference type="Pfam" id="PF02518"/>
    </source>
</evidence>
<evidence type="ECO:0000256" key="9">
    <source>
        <dbReference type="SAM" id="Phobius"/>
    </source>
</evidence>
<dbReference type="Gene3D" id="3.30.565.10">
    <property type="entry name" value="Histidine kinase-like ATPase, C-terminal domain"/>
    <property type="match status" value="1"/>
</dbReference>
<evidence type="ECO:0000256" key="8">
    <source>
        <dbReference type="ARBA" id="ARBA00023012"/>
    </source>
</evidence>
<organism evidence="12 13">
    <name type="scientific">Dactylosporangium sucinum</name>
    <dbReference type="NCBI Taxonomy" id="1424081"/>
    <lineage>
        <taxon>Bacteria</taxon>
        <taxon>Bacillati</taxon>
        <taxon>Actinomycetota</taxon>
        <taxon>Actinomycetes</taxon>
        <taxon>Micromonosporales</taxon>
        <taxon>Micromonosporaceae</taxon>
        <taxon>Dactylosporangium</taxon>
    </lineage>
</organism>
<keyword evidence="9" id="KW-0812">Transmembrane</keyword>
<feature type="transmembrane region" description="Helical" evidence="9">
    <location>
        <begin position="142"/>
        <end position="160"/>
    </location>
</feature>
<feature type="transmembrane region" description="Helical" evidence="9">
    <location>
        <begin position="106"/>
        <end position="130"/>
    </location>
</feature>
<evidence type="ECO:0000256" key="7">
    <source>
        <dbReference type="ARBA" id="ARBA00022840"/>
    </source>
</evidence>
<dbReference type="EMBL" id="BMPI01000037">
    <property type="protein sequence ID" value="GGM55131.1"/>
    <property type="molecule type" value="Genomic_DNA"/>
</dbReference>
<evidence type="ECO:0000313" key="13">
    <source>
        <dbReference type="Proteomes" id="UP000642070"/>
    </source>
</evidence>
<dbReference type="Pfam" id="PF02518">
    <property type="entry name" value="HATPase_c"/>
    <property type="match status" value="1"/>
</dbReference>
<evidence type="ECO:0000313" key="12">
    <source>
        <dbReference type="EMBL" id="GGM55131.1"/>
    </source>
</evidence>
<evidence type="ECO:0000256" key="1">
    <source>
        <dbReference type="ARBA" id="ARBA00000085"/>
    </source>
</evidence>
<feature type="transmembrane region" description="Helical" evidence="9">
    <location>
        <begin position="26"/>
        <end position="44"/>
    </location>
</feature>
<keyword evidence="8" id="KW-0902">Two-component regulatory system</keyword>
<evidence type="ECO:0000256" key="2">
    <source>
        <dbReference type="ARBA" id="ARBA00012438"/>
    </source>
</evidence>
<dbReference type="PANTHER" id="PTHR24421:SF10">
    <property type="entry name" value="NITRATE_NITRITE SENSOR PROTEIN NARQ"/>
    <property type="match status" value="1"/>
</dbReference>
<dbReference type="Proteomes" id="UP000642070">
    <property type="component" value="Unassembled WGS sequence"/>
</dbReference>
<dbReference type="EC" id="2.7.13.3" evidence="2"/>
<keyword evidence="3" id="KW-0597">Phosphoprotein</keyword>
<dbReference type="InterPro" id="IPR036890">
    <property type="entry name" value="HATPase_C_sf"/>
</dbReference>
<name>A0A917U3A9_9ACTN</name>
<reference evidence="12" key="1">
    <citation type="journal article" date="2014" name="Int. J. Syst. Evol. Microbiol.">
        <title>Complete genome sequence of Corynebacterium casei LMG S-19264T (=DSM 44701T), isolated from a smear-ripened cheese.</title>
        <authorList>
            <consortium name="US DOE Joint Genome Institute (JGI-PGF)"/>
            <person name="Walter F."/>
            <person name="Albersmeier A."/>
            <person name="Kalinowski J."/>
            <person name="Ruckert C."/>
        </authorList>
    </citation>
    <scope>NUCLEOTIDE SEQUENCE</scope>
    <source>
        <strain evidence="12">JCM 19831</strain>
    </source>
</reference>
<dbReference type="InterPro" id="IPR011712">
    <property type="entry name" value="Sig_transdc_His_kin_sub3_dim/P"/>
</dbReference>
<dbReference type="PANTHER" id="PTHR24421">
    <property type="entry name" value="NITRATE/NITRITE SENSOR PROTEIN NARX-RELATED"/>
    <property type="match status" value="1"/>
</dbReference>
<evidence type="ECO:0000256" key="6">
    <source>
        <dbReference type="ARBA" id="ARBA00022777"/>
    </source>
</evidence>
<dbReference type="InterPro" id="IPR050482">
    <property type="entry name" value="Sensor_HK_TwoCompSys"/>
</dbReference>
<feature type="domain" description="Histidine kinase/HSP90-like ATPase" evidence="10">
    <location>
        <begin position="329"/>
        <end position="417"/>
    </location>
</feature>
<gene>
    <name evidence="12" type="ORF">GCM10007977_066010</name>
</gene>
<dbReference type="InterPro" id="IPR003594">
    <property type="entry name" value="HATPase_dom"/>
</dbReference>
<keyword evidence="9" id="KW-1133">Transmembrane helix</keyword>
<keyword evidence="6 12" id="KW-0418">Kinase</keyword>
<protein>
    <recommendedName>
        <fullName evidence="2">histidine kinase</fullName>
        <ecNumber evidence="2">2.7.13.3</ecNumber>
    </recommendedName>
</protein>
<dbReference type="CDD" id="cd16917">
    <property type="entry name" value="HATPase_UhpB-NarQ-NarX-like"/>
    <property type="match status" value="1"/>
</dbReference>
<keyword evidence="5" id="KW-0547">Nucleotide-binding</keyword>
<evidence type="ECO:0000256" key="3">
    <source>
        <dbReference type="ARBA" id="ARBA00022553"/>
    </source>
</evidence>
<dbReference type="GO" id="GO:0016020">
    <property type="term" value="C:membrane"/>
    <property type="evidence" value="ECO:0007669"/>
    <property type="project" value="InterPro"/>
</dbReference>
<reference evidence="12" key="2">
    <citation type="submission" date="2020-09" db="EMBL/GenBank/DDBJ databases">
        <authorList>
            <person name="Sun Q."/>
            <person name="Ohkuma M."/>
        </authorList>
    </citation>
    <scope>NUCLEOTIDE SEQUENCE</scope>
    <source>
        <strain evidence="12">JCM 19831</strain>
    </source>
</reference>
<dbReference type="Gene3D" id="1.20.5.1930">
    <property type="match status" value="1"/>
</dbReference>
<keyword evidence="9" id="KW-0472">Membrane</keyword>
<evidence type="ECO:0000256" key="5">
    <source>
        <dbReference type="ARBA" id="ARBA00022741"/>
    </source>
</evidence>
<dbReference type="Pfam" id="PF07730">
    <property type="entry name" value="HisKA_3"/>
    <property type="match status" value="1"/>
</dbReference>
<dbReference type="SUPFAM" id="SSF55874">
    <property type="entry name" value="ATPase domain of HSP90 chaperone/DNA topoisomerase II/histidine kinase"/>
    <property type="match status" value="1"/>
</dbReference>
<feature type="domain" description="Signal transduction histidine kinase subgroup 3 dimerisation and phosphoacceptor" evidence="11">
    <location>
        <begin position="219"/>
        <end position="284"/>
    </location>
</feature>
<comment type="catalytic activity">
    <reaction evidence="1">
        <text>ATP + protein L-histidine = ADP + protein N-phospho-L-histidine.</text>
        <dbReference type="EC" id="2.7.13.3"/>
    </reaction>
</comment>
<keyword evidence="7" id="KW-0067">ATP-binding</keyword>